<proteinExistence type="predicted"/>
<dbReference type="InterPro" id="IPR013766">
    <property type="entry name" value="Thioredoxin_domain"/>
</dbReference>
<name>A0ABT3ZKI9_9BURK</name>
<dbReference type="Pfam" id="PF00085">
    <property type="entry name" value="Thioredoxin"/>
    <property type="match status" value="1"/>
</dbReference>
<reference evidence="2" key="1">
    <citation type="submission" date="2022-11" db="EMBL/GenBank/DDBJ databases">
        <title>Robbsia betulipollinis sp. nov., isolated from pollen of birch (Betula pendula).</title>
        <authorList>
            <person name="Shi H."/>
            <person name="Ambika Manirajan B."/>
            <person name="Ratering S."/>
            <person name="Geissler-Plaum R."/>
            <person name="Schnell S."/>
        </authorList>
    </citation>
    <scope>NUCLEOTIDE SEQUENCE</scope>
    <source>
        <strain evidence="2">Bb-Pol-6</strain>
    </source>
</reference>
<sequence>MSILDLDLATDLPSIRSRLAAGEPLIACLCAEWCGACREYRDVFAQLAAAFPGLCFVWVDIENQAAVADAFDVENFPTLVIEDRLTTRFCGTLLPQRGILERLLGEFATLPGAGDPPRLRAALAA</sequence>
<dbReference type="InterPro" id="IPR036249">
    <property type="entry name" value="Thioredoxin-like_sf"/>
</dbReference>
<evidence type="ECO:0000313" key="3">
    <source>
        <dbReference type="Proteomes" id="UP001082899"/>
    </source>
</evidence>
<organism evidence="2 3">
    <name type="scientific">Robbsia betulipollinis</name>
    <dbReference type="NCBI Taxonomy" id="2981849"/>
    <lineage>
        <taxon>Bacteria</taxon>
        <taxon>Pseudomonadati</taxon>
        <taxon>Pseudomonadota</taxon>
        <taxon>Betaproteobacteria</taxon>
        <taxon>Burkholderiales</taxon>
        <taxon>Burkholderiaceae</taxon>
        <taxon>Robbsia</taxon>
    </lineage>
</organism>
<dbReference type="SUPFAM" id="SSF52833">
    <property type="entry name" value="Thioredoxin-like"/>
    <property type="match status" value="1"/>
</dbReference>
<keyword evidence="3" id="KW-1185">Reference proteome</keyword>
<accession>A0ABT3ZKI9</accession>
<dbReference type="Gene3D" id="3.40.30.10">
    <property type="entry name" value="Glutaredoxin"/>
    <property type="match status" value="1"/>
</dbReference>
<comment type="caution">
    <text evidence="2">The sequence shown here is derived from an EMBL/GenBank/DDBJ whole genome shotgun (WGS) entry which is preliminary data.</text>
</comment>
<dbReference type="RefSeq" id="WP_267846522.1">
    <property type="nucleotide sequence ID" value="NZ_JAPMXC010000001.1"/>
</dbReference>
<dbReference type="CDD" id="cd02947">
    <property type="entry name" value="TRX_family"/>
    <property type="match status" value="1"/>
</dbReference>
<feature type="domain" description="Thioredoxin" evidence="1">
    <location>
        <begin position="6"/>
        <end position="125"/>
    </location>
</feature>
<evidence type="ECO:0000259" key="1">
    <source>
        <dbReference type="PROSITE" id="PS51352"/>
    </source>
</evidence>
<dbReference type="EMBL" id="JAPMXC010000001">
    <property type="protein sequence ID" value="MCY0386867.1"/>
    <property type="molecule type" value="Genomic_DNA"/>
</dbReference>
<dbReference type="PROSITE" id="PS51352">
    <property type="entry name" value="THIOREDOXIN_2"/>
    <property type="match status" value="1"/>
</dbReference>
<evidence type="ECO:0000313" key="2">
    <source>
        <dbReference type="EMBL" id="MCY0386867.1"/>
    </source>
</evidence>
<gene>
    <name evidence="2" type="ORF">OVY01_06410</name>
</gene>
<dbReference type="Proteomes" id="UP001082899">
    <property type="component" value="Unassembled WGS sequence"/>
</dbReference>
<protein>
    <submittedName>
        <fullName evidence="2">Thioredoxin family protein</fullName>
    </submittedName>
</protein>